<accession>A0AB34LD67</accession>
<proteinExistence type="predicted"/>
<dbReference type="AlphaFoldDB" id="A0AB34LD67"/>
<evidence type="ECO:0000313" key="2">
    <source>
        <dbReference type="Proteomes" id="UP000027850"/>
    </source>
</evidence>
<protein>
    <recommendedName>
        <fullName evidence="3">Transposase</fullName>
    </recommendedName>
</protein>
<evidence type="ECO:0000313" key="1">
    <source>
        <dbReference type="EMBL" id="KDS35781.1"/>
    </source>
</evidence>
<name>A0AB34LD67_PARDI</name>
<reference evidence="1 2" key="1">
    <citation type="submission" date="2014-04" db="EMBL/GenBank/DDBJ databases">
        <authorList>
            <person name="Sears C."/>
            <person name="Carroll K."/>
            <person name="Sack B.R."/>
            <person name="Qadri F."/>
            <person name="Myers L.L."/>
            <person name="Chung G.-T."/>
            <person name="Escheverria P."/>
            <person name="Fraser C.M."/>
            <person name="Sadzewicz L."/>
            <person name="Shefchek K.A."/>
            <person name="Tallon L."/>
            <person name="Das S.P."/>
            <person name="Daugherty S."/>
            <person name="Mongodin E.F."/>
        </authorList>
    </citation>
    <scope>NUCLEOTIDE SEQUENCE [LARGE SCALE GENOMIC DNA]</scope>
    <source>
        <strain evidence="1 2">3776 D15 i</strain>
    </source>
</reference>
<dbReference type="Proteomes" id="UP000027850">
    <property type="component" value="Unassembled WGS sequence"/>
</dbReference>
<sequence length="38" mass="4323">MLFKKQGNYFISTKALVPNYEESLINEFLLMGISIKAA</sequence>
<comment type="caution">
    <text evidence="1">The sequence shown here is derived from an EMBL/GenBank/DDBJ whole genome shotgun (WGS) entry which is preliminary data.</text>
</comment>
<organism evidence="1 2">
    <name type="scientific">Parabacteroides distasonis str. 3776 D15 i</name>
    <dbReference type="NCBI Taxonomy" id="1339342"/>
    <lineage>
        <taxon>Bacteria</taxon>
        <taxon>Pseudomonadati</taxon>
        <taxon>Bacteroidota</taxon>
        <taxon>Bacteroidia</taxon>
        <taxon>Bacteroidales</taxon>
        <taxon>Tannerellaceae</taxon>
        <taxon>Parabacteroides</taxon>
    </lineage>
</organism>
<evidence type="ECO:0008006" key="3">
    <source>
        <dbReference type="Google" id="ProtNLM"/>
    </source>
</evidence>
<gene>
    <name evidence="1" type="ORF">M091_1834</name>
</gene>
<dbReference type="EMBL" id="JNHK01000092">
    <property type="protein sequence ID" value="KDS35781.1"/>
    <property type="molecule type" value="Genomic_DNA"/>
</dbReference>